<dbReference type="Pfam" id="PF13673">
    <property type="entry name" value="Acetyltransf_10"/>
    <property type="match status" value="1"/>
</dbReference>
<sequence>MALHASSYRCDILADIDGFTAGVVSTAIEGATLRISGLTVAPEIRRLGVARALIASAECLAANAHCSNVRLFTIRETGNVSLFGRLGFHFVDETIADWCSSSRFDTLHEVQMEKLCG</sequence>
<keyword evidence="2" id="KW-0808">Transferase</keyword>
<dbReference type="SUPFAM" id="SSF55729">
    <property type="entry name" value="Acyl-CoA N-acyltransferases (Nat)"/>
    <property type="match status" value="1"/>
</dbReference>
<dbReference type="CDD" id="cd04301">
    <property type="entry name" value="NAT_SF"/>
    <property type="match status" value="1"/>
</dbReference>
<dbReference type="AlphaFoldDB" id="M5U3I4"/>
<gene>
    <name evidence="2" type="ORF">RSSM_02743</name>
</gene>
<evidence type="ECO:0000313" key="2">
    <source>
        <dbReference type="EMBL" id="EMI55819.1"/>
    </source>
</evidence>
<proteinExistence type="predicted"/>
<dbReference type="GO" id="GO:0016747">
    <property type="term" value="F:acyltransferase activity, transferring groups other than amino-acyl groups"/>
    <property type="evidence" value="ECO:0007669"/>
    <property type="project" value="InterPro"/>
</dbReference>
<dbReference type="PROSITE" id="PS51186">
    <property type="entry name" value="GNAT"/>
    <property type="match status" value="1"/>
</dbReference>
<name>M5U3I4_9BACT</name>
<accession>M5U3I4</accession>
<evidence type="ECO:0000313" key="3">
    <source>
        <dbReference type="Proteomes" id="UP000011885"/>
    </source>
</evidence>
<keyword evidence="3" id="KW-1185">Reference proteome</keyword>
<dbReference type="InterPro" id="IPR000182">
    <property type="entry name" value="GNAT_dom"/>
</dbReference>
<protein>
    <submittedName>
        <fullName evidence="2">Acetyltransferase</fullName>
    </submittedName>
</protein>
<organism evidence="2 3">
    <name type="scientific">Rhodopirellula sallentina SM41</name>
    <dbReference type="NCBI Taxonomy" id="1263870"/>
    <lineage>
        <taxon>Bacteria</taxon>
        <taxon>Pseudomonadati</taxon>
        <taxon>Planctomycetota</taxon>
        <taxon>Planctomycetia</taxon>
        <taxon>Pirellulales</taxon>
        <taxon>Pirellulaceae</taxon>
        <taxon>Rhodopirellula</taxon>
    </lineage>
</organism>
<dbReference type="InterPro" id="IPR016181">
    <property type="entry name" value="Acyl_CoA_acyltransferase"/>
</dbReference>
<comment type="caution">
    <text evidence="2">The sequence shown here is derived from an EMBL/GenBank/DDBJ whole genome shotgun (WGS) entry which is preliminary data.</text>
</comment>
<dbReference type="OrthoDB" id="281808at2"/>
<dbReference type="Gene3D" id="3.40.630.30">
    <property type="match status" value="1"/>
</dbReference>
<feature type="domain" description="N-acetyltransferase" evidence="1">
    <location>
        <begin position="1"/>
        <end position="117"/>
    </location>
</feature>
<dbReference type="Proteomes" id="UP000011885">
    <property type="component" value="Unassembled WGS sequence"/>
</dbReference>
<dbReference type="EMBL" id="ANOH01000195">
    <property type="protein sequence ID" value="EMI55819.1"/>
    <property type="molecule type" value="Genomic_DNA"/>
</dbReference>
<evidence type="ECO:0000259" key="1">
    <source>
        <dbReference type="PROSITE" id="PS51186"/>
    </source>
</evidence>
<dbReference type="RefSeq" id="WP_008678950.1">
    <property type="nucleotide sequence ID" value="NZ_ANOH01000195.1"/>
</dbReference>
<reference evidence="2 3" key="1">
    <citation type="journal article" date="2013" name="Mar. Genomics">
        <title>Expression of sulfatases in Rhodopirellula baltica and the diversity of sulfatases in the genus Rhodopirellula.</title>
        <authorList>
            <person name="Wegner C.E."/>
            <person name="Richter-Heitmann T."/>
            <person name="Klindworth A."/>
            <person name="Klockow C."/>
            <person name="Richter M."/>
            <person name="Achstetter T."/>
            <person name="Glockner F.O."/>
            <person name="Harder J."/>
        </authorList>
    </citation>
    <scope>NUCLEOTIDE SEQUENCE [LARGE SCALE GENOMIC DNA]</scope>
    <source>
        <strain evidence="2 3">SM41</strain>
    </source>
</reference>